<keyword evidence="3" id="KW-1185">Reference proteome</keyword>
<dbReference type="Proteomes" id="UP001649381">
    <property type="component" value="Unassembled WGS sequence"/>
</dbReference>
<keyword evidence="1" id="KW-0472">Membrane</keyword>
<evidence type="ECO:0000313" key="2">
    <source>
        <dbReference type="EMBL" id="MCF6139539.1"/>
    </source>
</evidence>
<accession>A0ABS9H3S4</accession>
<dbReference type="EMBL" id="JAKIJS010000005">
    <property type="protein sequence ID" value="MCF6139539.1"/>
    <property type="molecule type" value="Genomic_DNA"/>
</dbReference>
<proteinExistence type="predicted"/>
<sequence>MKFSPTFWIFAYLVLGVIFTYLAIFYAQEDGVWSFWPILNMALAAYDFFNAYRMFELRKKIKSMKKK</sequence>
<reference evidence="2 3" key="1">
    <citation type="submission" date="2022-01" db="EMBL/GenBank/DDBJ databases">
        <title>Alkalihalobacillus sp. EGI L200015, a novel bacterium isolated from a salt lake sediment.</title>
        <authorList>
            <person name="Gao L."/>
            <person name="Fang B.-Z."/>
            <person name="Li W.-J."/>
        </authorList>
    </citation>
    <scope>NUCLEOTIDE SEQUENCE [LARGE SCALE GENOMIC DNA]</scope>
    <source>
        <strain evidence="2 3">KCTC 12718</strain>
    </source>
</reference>
<name>A0ABS9H3S4_9BACL</name>
<evidence type="ECO:0000256" key="1">
    <source>
        <dbReference type="SAM" id="Phobius"/>
    </source>
</evidence>
<dbReference type="Pfam" id="PF14146">
    <property type="entry name" value="DUF4305"/>
    <property type="match status" value="1"/>
</dbReference>
<keyword evidence="1" id="KW-0812">Transmembrane</keyword>
<gene>
    <name evidence="2" type="ORF">L2716_17625</name>
</gene>
<comment type="caution">
    <text evidence="2">The sequence shown here is derived from an EMBL/GenBank/DDBJ whole genome shotgun (WGS) entry which is preliminary data.</text>
</comment>
<feature type="transmembrane region" description="Helical" evidence="1">
    <location>
        <begin position="33"/>
        <end position="55"/>
    </location>
</feature>
<protein>
    <submittedName>
        <fullName evidence="2">YdiK family protein</fullName>
    </submittedName>
</protein>
<feature type="transmembrane region" description="Helical" evidence="1">
    <location>
        <begin position="7"/>
        <end position="27"/>
    </location>
</feature>
<evidence type="ECO:0000313" key="3">
    <source>
        <dbReference type="Proteomes" id="UP001649381"/>
    </source>
</evidence>
<keyword evidence="1" id="KW-1133">Transmembrane helix</keyword>
<dbReference type="RefSeq" id="WP_236338826.1">
    <property type="nucleotide sequence ID" value="NZ_JAKIJS010000005.1"/>
</dbReference>
<organism evidence="2 3">
    <name type="scientific">Pseudalkalibacillus berkeleyi</name>
    <dbReference type="NCBI Taxonomy" id="1069813"/>
    <lineage>
        <taxon>Bacteria</taxon>
        <taxon>Bacillati</taxon>
        <taxon>Bacillota</taxon>
        <taxon>Bacilli</taxon>
        <taxon>Bacillales</taxon>
        <taxon>Fictibacillaceae</taxon>
        <taxon>Pseudalkalibacillus</taxon>
    </lineage>
</organism>
<dbReference type="InterPro" id="IPR025426">
    <property type="entry name" value="DUF4305"/>
</dbReference>